<dbReference type="Pfam" id="PF02517">
    <property type="entry name" value="Rce1-like"/>
    <property type="match status" value="1"/>
</dbReference>
<accession>A0A2T9Z5X6</accession>
<dbReference type="EMBL" id="MBFT01000010">
    <property type="protein sequence ID" value="PVV00009.1"/>
    <property type="molecule type" value="Genomic_DNA"/>
</dbReference>
<feature type="transmembrane region" description="Helical" evidence="11">
    <location>
        <begin position="199"/>
        <end position="216"/>
    </location>
</feature>
<feature type="transmembrane region" description="Helical" evidence="11">
    <location>
        <begin position="125"/>
        <end position="145"/>
    </location>
</feature>
<evidence type="ECO:0000256" key="11">
    <source>
        <dbReference type="SAM" id="Phobius"/>
    </source>
</evidence>
<dbReference type="PANTHER" id="PTHR13046">
    <property type="entry name" value="PROTEASE U48 CAAX PRENYL PROTEASE RCE1"/>
    <property type="match status" value="1"/>
</dbReference>
<keyword evidence="15" id="KW-1185">Reference proteome</keyword>
<dbReference type="InterPro" id="IPR039731">
    <property type="entry name" value="Rce1"/>
</dbReference>
<comment type="catalytic activity">
    <reaction evidence="9">
        <text>Hydrolyzes the peptide bond -P2-(S-farnesyl or geranylgeranyl)C-P1'-P2'-P3'-COOH where P1' and P2' are amino acids with aliphatic sidechains and P3' is any C-terminal residue.</text>
        <dbReference type="EC" id="3.4.26.1"/>
    </reaction>
</comment>
<proteinExistence type="inferred from homology"/>
<keyword evidence="5" id="KW-0378">Hydrolase</keyword>
<protein>
    <recommendedName>
        <fullName evidence="10">intramembrane prenyl-peptidase Rce1</fullName>
        <ecNumber evidence="10">3.4.26.1</ecNumber>
    </recommendedName>
</protein>
<keyword evidence="7 11" id="KW-1133">Transmembrane helix</keyword>
<evidence type="ECO:0000256" key="3">
    <source>
        <dbReference type="ARBA" id="ARBA00022670"/>
    </source>
</evidence>
<dbReference type="OrthoDB" id="271604at2759"/>
<evidence type="ECO:0000313" key="14">
    <source>
        <dbReference type="EMBL" id="PVV00009.1"/>
    </source>
</evidence>
<gene>
    <name evidence="14" type="ORF">BB559_000193</name>
</gene>
<evidence type="ECO:0000256" key="9">
    <source>
        <dbReference type="ARBA" id="ARBA00047280"/>
    </source>
</evidence>
<sequence length="312" mass="35090">MSFLVLLALFEGIVYVLAIHVFSNLFNPQNVFTNRTQNSNSLDSDLPNPLTYIYTETDPIETFMQSRKNPILIKQRMKGAIVSCLLTIILSAIYLYKHADLGKKTFLLVAKDLGLLLSNEPKGTIYTLALTFGIFAGPLYVEYLATKNIPIKTMFQEFCSSFTDVVGLRNFVVGPITEELVYRASIVPLLLRTNMSKNQVVFLAPLIFGFAHLHHIMEKRKAKIGWNYAILSSVAQFGYTTVFGWFITHIFITTSNKTPKFTTSFINILLIPISCADSIYACIASHVVCNLMGFPDIKLAMSLSEYKKGKYT</sequence>
<comment type="subcellular location">
    <subcellularLocation>
        <location evidence="1">Endoplasmic reticulum membrane</location>
        <topology evidence="1">Multi-pass membrane protein</topology>
    </subcellularLocation>
</comment>
<reference evidence="14 15" key="1">
    <citation type="journal article" date="2018" name="MBio">
        <title>Comparative Genomics Reveals the Core Gene Toolbox for the Fungus-Insect Symbiosis.</title>
        <authorList>
            <person name="Wang Y."/>
            <person name="Stata M."/>
            <person name="Wang W."/>
            <person name="Stajich J.E."/>
            <person name="White M.M."/>
            <person name="Moncalvo J.M."/>
        </authorList>
    </citation>
    <scope>NUCLEOTIDE SEQUENCE [LARGE SCALE GENOMIC DNA]</scope>
    <source>
        <strain evidence="14 15">AUS-77-4</strain>
    </source>
</reference>
<evidence type="ECO:0000256" key="2">
    <source>
        <dbReference type="ARBA" id="ARBA00006897"/>
    </source>
</evidence>
<dbReference type="GO" id="GO:0071586">
    <property type="term" value="P:CAAX-box protein processing"/>
    <property type="evidence" value="ECO:0007669"/>
    <property type="project" value="InterPro"/>
</dbReference>
<evidence type="ECO:0000256" key="4">
    <source>
        <dbReference type="ARBA" id="ARBA00022692"/>
    </source>
</evidence>
<dbReference type="Proteomes" id="UP000245699">
    <property type="component" value="Unassembled WGS sequence"/>
</dbReference>
<feature type="chain" id="PRO_5015445615" description="intramembrane prenyl-peptidase Rce1" evidence="12">
    <location>
        <begin position="19"/>
        <end position="312"/>
    </location>
</feature>
<feature type="signal peptide" evidence="12">
    <location>
        <begin position="1"/>
        <end position="18"/>
    </location>
</feature>
<evidence type="ECO:0000256" key="5">
    <source>
        <dbReference type="ARBA" id="ARBA00022801"/>
    </source>
</evidence>
<feature type="domain" description="CAAX prenyl protease 2/Lysostaphin resistance protein A-like" evidence="13">
    <location>
        <begin position="166"/>
        <end position="292"/>
    </location>
</feature>
<keyword evidence="12" id="KW-0732">Signal</keyword>
<feature type="transmembrane region" description="Helical" evidence="11">
    <location>
        <begin position="264"/>
        <end position="289"/>
    </location>
</feature>
<comment type="similarity">
    <text evidence="2">Belongs to the peptidase U48 family.</text>
</comment>
<evidence type="ECO:0000313" key="15">
    <source>
        <dbReference type="Proteomes" id="UP000245699"/>
    </source>
</evidence>
<dbReference type="AlphaFoldDB" id="A0A2T9Z5X6"/>
<dbReference type="EC" id="3.4.26.1" evidence="10"/>
<dbReference type="PANTHER" id="PTHR13046:SF0">
    <property type="entry name" value="CAAX PRENYL PROTEASE 2"/>
    <property type="match status" value="1"/>
</dbReference>
<dbReference type="GO" id="GO:0005789">
    <property type="term" value="C:endoplasmic reticulum membrane"/>
    <property type="evidence" value="ECO:0007669"/>
    <property type="project" value="UniProtKB-SubCell"/>
</dbReference>
<evidence type="ECO:0000256" key="10">
    <source>
        <dbReference type="ARBA" id="ARBA00049729"/>
    </source>
</evidence>
<evidence type="ECO:0000256" key="1">
    <source>
        <dbReference type="ARBA" id="ARBA00004477"/>
    </source>
</evidence>
<keyword evidence="6" id="KW-0256">Endoplasmic reticulum</keyword>
<evidence type="ECO:0000259" key="13">
    <source>
        <dbReference type="Pfam" id="PF02517"/>
    </source>
</evidence>
<evidence type="ECO:0000256" key="6">
    <source>
        <dbReference type="ARBA" id="ARBA00022824"/>
    </source>
</evidence>
<evidence type="ECO:0000256" key="7">
    <source>
        <dbReference type="ARBA" id="ARBA00022989"/>
    </source>
</evidence>
<organism evidence="14 15">
    <name type="scientific">Furculomyces boomerangus</name>
    <dbReference type="NCBI Taxonomy" id="61424"/>
    <lineage>
        <taxon>Eukaryota</taxon>
        <taxon>Fungi</taxon>
        <taxon>Fungi incertae sedis</taxon>
        <taxon>Zoopagomycota</taxon>
        <taxon>Kickxellomycotina</taxon>
        <taxon>Harpellomycetes</taxon>
        <taxon>Harpellales</taxon>
        <taxon>Harpellaceae</taxon>
        <taxon>Furculomyces</taxon>
    </lineage>
</organism>
<keyword evidence="8 11" id="KW-0472">Membrane</keyword>
<feature type="transmembrane region" description="Helical" evidence="11">
    <location>
        <begin position="77"/>
        <end position="96"/>
    </location>
</feature>
<dbReference type="InterPro" id="IPR003675">
    <property type="entry name" value="Rce1/LyrA-like_dom"/>
</dbReference>
<name>A0A2T9Z5X6_9FUNG</name>
<keyword evidence="4 11" id="KW-0812">Transmembrane</keyword>
<evidence type="ECO:0000256" key="8">
    <source>
        <dbReference type="ARBA" id="ARBA00023136"/>
    </source>
</evidence>
<dbReference type="GO" id="GO:0004222">
    <property type="term" value="F:metalloendopeptidase activity"/>
    <property type="evidence" value="ECO:0007669"/>
    <property type="project" value="InterPro"/>
</dbReference>
<evidence type="ECO:0000256" key="12">
    <source>
        <dbReference type="SAM" id="SignalP"/>
    </source>
</evidence>
<comment type="caution">
    <text evidence="14">The sequence shown here is derived from an EMBL/GenBank/DDBJ whole genome shotgun (WGS) entry which is preliminary data.</text>
</comment>
<feature type="transmembrane region" description="Helical" evidence="11">
    <location>
        <begin position="228"/>
        <end position="252"/>
    </location>
</feature>
<keyword evidence="3" id="KW-0645">Protease</keyword>
<dbReference type="STRING" id="61424.A0A2T9Z5X6"/>